<dbReference type="OrthoDB" id="7165362at2"/>
<evidence type="ECO:0000259" key="1">
    <source>
        <dbReference type="Pfam" id="PF12697"/>
    </source>
</evidence>
<evidence type="ECO:0000313" key="5">
    <source>
        <dbReference type="Proteomes" id="UP000657200"/>
    </source>
</evidence>
<evidence type="ECO:0000313" key="2">
    <source>
        <dbReference type="EMBL" id="CEF55697.1"/>
    </source>
</evidence>
<dbReference type="STRING" id="431306.AGA_1566"/>
<dbReference type="SUPFAM" id="SSF53474">
    <property type="entry name" value="alpha/beta-Hydrolases"/>
    <property type="match status" value="1"/>
</dbReference>
<dbReference type="AlphaFoldDB" id="A0A0U5F7N5"/>
<accession>A0A0U5F7N5</accession>
<dbReference type="GO" id="GO:0016787">
    <property type="term" value="F:hydrolase activity"/>
    <property type="evidence" value="ECO:0007669"/>
    <property type="project" value="UniProtKB-KW"/>
</dbReference>
<reference evidence="3 5" key="3">
    <citation type="journal article" date="2020" name="Int. J. Syst. Evol. Microbiol.">
        <title>Novel acetic acid bacteria from cider fermentations: Acetobacter conturbans sp. nov. and Acetobacter fallax sp. nov.</title>
        <authorList>
            <person name="Sombolestani A.S."/>
            <person name="Cleenwerck I."/>
            <person name="Cnockaert M."/>
            <person name="Borremans W."/>
            <person name="Wieme A.D."/>
            <person name="De Vuyst L."/>
            <person name="Vandamme P."/>
        </authorList>
    </citation>
    <scope>NUCLEOTIDE SEQUENCE [LARGE SCALE GENOMIC DNA]</scope>
    <source>
        <strain evidence="3 5">LMG 23848</strain>
    </source>
</reference>
<reference evidence="4" key="2">
    <citation type="submission" date="2014-09" db="EMBL/GenBank/DDBJ databases">
        <authorList>
            <person name="Illeghems K.G."/>
        </authorList>
    </citation>
    <scope>NUCLEOTIDE SEQUENCE [LARGE SCALE GENOMIC DNA]</scope>
    <source>
        <strain evidence="4">LMG 23848T</strain>
    </source>
</reference>
<dbReference type="InterPro" id="IPR029058">
    <property type="entry name" value="AB_hydrolase_fold"/>
</dbReference>
<dbReference type="EMBL" id="LN609302">
    <property type="protein sequence ID" value="CEF55697.1"/>
    <property type="molecule type" value="Genomic_DNA"/>
</dbReference>
<feature type="domain" description="AB hydrolase-1" evidence="1">
    <location>
        <begin position="7"/>
        <end position="215"/>
    </location>
</feature>
<dbReference type="RefSeq" id="WP_059023655.1">
    <property type="nucleotide sequence ID" value="NZ_LN609302.1"/>
</dbReference>
<evidence type="ECO:0000313" key="3">
    <source>
        <dbReference type="EMBL" id="NHO38303.1"/>
    </source>
</evidence>
<evidence type="ECO:0000313" key="4">
    <source>
        <dbReference type="Proteomes" id="UP000068250"/>
    </source>
</evidence>
<dbReference type="EMBL" id="WOTE01000001">
    <property type="protein sequence ID" value="NHO38303.1"/>
    <property type="molecule type" value="Genomic_DNA"/>
</dbReference>
<dbReference type="Pfam" id="PF12697">
    <property type="entry name" value="Abhydrolase_6"/>
    <property type="match status" value="1"/>
</dbReference>
<dbReference type="PATRIC" id="fig|431306.5.peg.1592"/>
<keyword evidence="5" id="KW-1185">Reference proteome</keyword>
<reference evidence="2" key="1">
    <citation type="submission" date="2014-09" db="EMBL/GenBank/DDBJ databases">
        <authorList>
            <person name="Magalhaes I.L.F."/>
            <person name="Oliveira U."/>
            <person name="Santos F.R."/>
            <person name="Vidigal T.H.D.A."/>
            <person name="Brescovit A.D."/>
            <person name="Santos A.J."/>
        </authorList>
    </citation>
    <scope>NUCLEOTIDE SEQUENCE</scope>
    <source>
        <strain evidence="2">LMG 23848T</strain>
    </source>
</reference>
<dbReference type="Gene3D" id="3.40.50.1820">
    <property type="entry name" value="alpha/beta hydrolase"/>
    <property type="match status" value="1"/>
</dbReference>
<organism evidence="2 4">
    <name type="scientific">Acetobacter ghanensis</name>
    <dbReference type="NCBI Taxonomy" id="431306"/>
    <lineage>
        <taxon>Bacteria</taxon>
        <taxon>Pseudomonadati</taxon>
        <taxon>Pseudomonadota</taxon>
        <taxon>Alphaproteobacteria</taxon>
        <taxon>Acetobacterales</taxon>
        <taxon>Acetobacteraceae</taxon>
        <taxon>Acetobacter</taxon>
    </lineage>
</organism>
<name>A0A0U5F7N5_9PROT</name>
<protein>
    <submittedName>
        <fullName evidence="3">Alpha/beta fold hydrolase</fullName>
    </submittedName>
</protein>
<proteinExistence type="predicted"/>
<keyword evidence="3" id="KW-0378">Hydrolase</keyword>
<dbReference type="Proteomes" id="UP000657200">
    <property type="component" value="Unassembled WGS sequence"/>
</dbReference>
<dbReference type="InterPro" id="IPR000073">
    <property type="entry name" value="AB_hydrolase_1"/>
</dbReference>
<sequence length="229" mass="24212">MKGIQPVFVHGWGFGPDFWAPVISALGWTDACVLDLGFLGGGNASPLQAAQQLQALQAEGRPVLGVGHSLGFLWLAQHMAFASRDKLVGINAFAVFAARAGFASGVPVRVMQRMCKGLSTAPEKVLTDFRTLCGAQVAAEPPQTQNLCTGLEMLMSADARPVLAGRARQCVVLAARQDPVVSPAMTEESFVGGPPVQWMDGGHLLPHTHVKACVALLEGVRKMMEQNAG</sequence>
<gene>
    <name evidence="2" type="ORF">AGA_1566</name>
    <name evidence="3" type="ORF">GOB80_01170</name>
</gene>
<dbReference type="Proteomes" id="UP000068250">
    <property type="component" value="Chromosome I"/>
</dbReference>